<dbReference type="InterPro" id="IPR028263">
    <property type="entry name" value="FliG_N"/>
</dbReference>
<proteinExistence type="inferred from homology"/>
<comment type="similarity">
    <text evidence="3">Belongs to the FliG family.</text>
</comment>
<evidence type="ECO:0000256" key="1">
    <source>
        <dbReference type="ARBA" id="ARBA00004117"/>
    </source>
</evidence>
<feature type="domain" description="Flagellar motor switch protein FliG N-terminal" evidence="10">
    <location>
        <begin position="4"/>
        <end position="59"/>
    </location>
</feature>
<evidence type="ECO:0000256" key="7">
    <source>
        <dbReference type="ARBA" id="ARBA00022779"/>
    </source>
</evidence>
<keyword evidence="9" id="KW-0975">Bacterial flagellum</keyword>
<evidence type="ECO:0000259" key="10">
    <source>
        <dbReference type="Pfam" id="PF14842"/>
    </source>
</evidence>
<dbReference type="EMBL" id="CTRP01000014">
    <property type="protein sequence ID" value="CQR73847.1"/>
    <property type="molecule type" value="Genomic_DNA"/>
</dbReference>
<evidence type="ECO:0000256" key="8">
    <source>
        <dbReference type="ARBA" id="ARBA00023136"/>
    </source>
</evidence>
<dbReference type="Proteomes" id="UP000049855">
    <property type="component" value="Unassembled WGS sequence"/>
</dbReference>
<comment type="subcellular location">
    <subcellularLocation>
        <location evidence="1">Bacterial flagellum basal body</location>
    </subcellularLocation>
    <subcellularLocation>
        <location evidence="2">Cell membrane</location>
        <topology evidence="2">Peripheral membrane protein</topology>
        <orientation evidence="2">Cytoplasmic side</orientation>
    </subcellularLocation>
</comment>
<keyword evidence="6" id="KW-0145">Chemotaxis</keyword>
<keyword evidence="8" id="KW-0472">Membrane</keyword>
<dbReference type="InterPro" id="IPR000090">
    <property type="entry name" value="Flg_Motor_Flig"/>
</dbReference>
<dbReference type="GO" id="GO:0005886">
    <property type="term" value="C:plasma membrane"/>
    <property type="evidence" value="ECO:0007669"/>
    <property type="project" value="UniProtKB-SubCell"/>
</dbReference>
<evidence type="ECO:0000256" key="6">
    <source>
        <dbReference type="ARBA" id="ARBA00022500"/>
    </source>
</evidence>
<dbReference type="InterPro" id="IPR011002">
    <property type="entry name" value="FliG_a-hlx"/>
</dbReference>
<keyword evidence="7" id="KW-0283">Flagellar rotation</keyword>
<evidence type="ECO:0000313" key="11">
    <source>
        <dbReference type="EMBL" id="CQR73847.1"/>
    </source>
</evidence>
<sequence length="93" mass="10486">MLPVKKVAVFLMMLGMKKGQSILALMDNSEIKAVVSEIRSLSAISPELQKSVWAEFKELGFEENMRPSEIVTVLRFLFNGSKISSLHLRTFVL</sequence>
<dbReference type="GO" id="GO:0006935">
    <property type="term" value="P:chemotaxis"/>
    <property type="evidence" value="ECO:0007669"/>
    <property type="project" value="UniProtKB-KW"/>
</dbReference>
<gene>
    <name evidence="11" type="ORF">SpAn4DRAFT_0309</name>
</gene>
<dbReference type="Gene3D" id="1.10.220.30">
    <property type="match status" value="1"/>
</dbReference>
<keyword evidence="12" id="KW-1185">Reference proteome</keyword>
<evidence type="ECO:0000256" key="3">
    <source>
        <dbReference type="ARBA" id="ARBA00010299"/>
    </source>
</evidence>
<dbReference type="SUPFAM" id="SSF48029">
    <property type="entry name" value="FliG"/>
    <property type="match status" value="1"/>
</dbReference>
<evidence type="ECO:0000256" key="9">
    <source>
        <dbReference type="ARBA" id="ARBA00023143"/>
    </source>
</evidence>
<name>A0A0U1L2D4_9FIRM</name>
<organism evidence="11 12">
    <name type="scientific">Sporomusa ovata</name>
    <dbReference type="NCBI Taxonomy" id="2378"/>
    <lineage>
        <taxon>Bacteria</taxon>
        <taxon>Bacillati</taxon>
        <taxon>Bacillota</taxon>
        <taxon>Negativicutes</taxon>
        <taxon>Selenomonadales</taxon>
        <taxon>Sporomusaceae</taxon>
        <taxon>Sporomusa</taxon>
    </lineage>
</organism>
<evidence type="ECO:0000256" key="4">
    <source>
        <dbReference type="ARBA" id="ARBA00021870"/>
    </source>
</evidence>
<dbReference type="GO" id="GO:0003774">
    <property type="term" value="F:cytoskeletal motor activity"/>
    <property type="evidence" value="ECO:0007669"/>
    <property type="project" value="InterPro"/>
</dbReference>
<dbReference type="AlphaFoldDB" id="A0A0U1L2D4"/>
<dbReference type="GO" id="GO:0009425">
    <property type="term" value="C:bacterial-type flagellum basal body"/>
    <property type="evidence" value="ECO:0007669"/>
    <property type="project" value="UniProtKB-SubCell"/>
</dbReference>
<dbReference type="PRINTS" id="PR00954">
    <property type="entry name" value="FLGMOTORFLIG"/>
</dbReference>
<protein>
    <recommendedName>
        <fullName evidence="4">Flagellar motor switch protein FliG</fullName>
    </recommendedName>
</protein>
<evidence type="ECO:0000313" key="12">
    <source>
        <dbReference type="Proteomes" id="UP000049855"/>
    </source>
</evidence>
<dbReference type="GO" id="GO:0071973">
    <property type="term" value="P:bacterial-type flagellum-dependent cell motility"/>
    <property type="evidence" value="ECO:0007669"/>
    <property type="project" value="InterPro"/>
</dbReference>
<reference evidence="12" key="1">
    <citation type="submission" date="2015-03" db="EMBL/GenBank/DDBJ databases">
        <authorList>
            <person name="Nijsse Bart"/>
        </authorList>
    </citation>
    <scope>NUCLEOTIDE SEQUENCE [LARGE SCALE GENOMIC DNA]</scope>
</reference>
<evidence type="ECO:0000256" key="5">
    <source>
        <dbReference type="ARBA" id="ARBA00022475"/>
    </source>
</evidence>
<accession>A0A0U1L2D4</accession>
<evidence type="ECO:0000256" key="2">
    <source>
        <dbReference type="ARBA" id="ARBA00004413"/>
    </source>
</evidence>
<keyword evidence="5" id="KW-1003">Cell membrane</keyword>
<dbReference type="Pfam" id="PF14842">
    <property type="entry name" value="FliG_N"/>
    <property type="match status" value="1"/>
</dbReference>
<dbReference type="RefSeq" id="WP_021171104.1">
    <property type="nucleotide sequence ID" value="NZ_CTRP01000014.1"/>
</dbReference>